<gene>
    <name evidence="1" type="ORF">DMAD_12572</name>
</gene>
<dbReference type="Gene3D" id="3.80.10.10">
    <property type="entry name" value="Ribonuclease Inhibitor"/>
    <property type="match status" value="1"/>
</dbReference>
<keyword evidence="2" id="KW-1185">Reference proteome</keyword>
<dbReference type="AlphaFoldDB" id="A0AAU9FHH3"/>
<evidence type="ECO:0000313" key="1">
    <source>
        <dbReference type="EMBL" id="BFF95092.1"/>
    </source>
</evidence>
<evidence type="ECO:0000313" key="2">
    <source>
        <dbReference type="Proteomes" id="UP001500889"/>
    </source>
</evidence>
<dbReference type="EMBL" id="AP029264">
    <property type="protein sequence ID" value="BFF95092.1"/>
    <property type="molecule type" value="Genomic_DNA"/>
</dbReference>
<reference evidence="1 2" key="1">
    <citation type="submission" date="2024-02" db="EMBL/GenBank/DDBJ databases">
        <title>A chromosome-level genome assembly of Drosophila madeirensis, a fruit fly species endemic to Madeira island.</title>
        <authorList>
            <person name="Tomihara K."/>
            <person name="Llopart A."/>
            <person name="Yamamoto D."/>
        </authorList>
    </citation>
    <scope>NUCLEOTIDE SEQUENCE [LARGE SCALE GENOMIC DNA]</scope>
    <source>
        <strain evidence="1 2">RF1</strain>
    </source>
</reference>
<dbReference type="SUPFAM" id="SSF52047">
    <property type="entry name" value="RNI-like"/>
    <property type="match status" value="1"/>
</dbReference>
<dbReference type="InterPro" id="IPR032675">
    <property type="entry name" value="LRR_dom_sf"/>
</dbReference>
<sequence>MNKKTFEILAENCKQLECLILGDNIVNLRWPYELICQLPRLRHLQVHYKKGLRHELIEGFVNKKDSHLESLILKGCELSLHQVQHICKISTLKELHVPSKIVPLADLQKLTNLLYLHITMPDMGPNQDLDLKKALSRVQASVTEQKERRGLAYSYVNIPPTLMN</sequence>
<accession>A0AAU9FHH3</accession>
<organism evidence="1 2">
    <name type="scientific">Drosophila madeirensis</name>
    <name type="common">Fruit fly</name>
    <dbReference type="NCBI Taxonomy" id="30013"/>
    <lineage>
        <taxon>Eukaryota</taxon>
        <taxon>Metazoa</taxon>
        <taxon>Ecdysozoa</taxon>
        <taxon>Arthropoda</taxon>
        <taxon>Hexapoda</taxon>
        <taxon>Insecta</taxon>
        <taxon>Pterygota</taxon>
        <taxon>Neoptera</taxon>
        <taxon>Endopterygota</taxon>
        <taxon>Diptera</taxon>
        <taxon>Brachycera</taxon>
        <taxon>Muscomorpha</taxon>
        <taxon>Ephydroidea</taxon>
        <taxon>Drosophilidae</taxon>
        <taxon>Drosophila</taxon>
        <taxon>Sophophora</taxon>
    </lineage>
</organism>
<proteinExistence type="predicted"/>
<dbReference type="Proteomes" id="UP001500889">
    <property type="component" value="Chromosome U"/>
</dbReference>
<protein>
    <submittedName>
        <fullName evidence="1">Uncharacterized protein</fullName>
    </submittedName>
</protein>
<name>A0AAU9FHH3_DROMD</name>